<evidence type="ECO:0000256" key="3">
    <source>
        <dbReference type="ARBA" id="ARBA00022989"/>
    </source>
</evidence>
<comment type="subcellular location">
    <subcellularLocation>
        <location evidence="1">Membrane</location>
        <topology evidence="1">Multi-pass membrane protein</topology>
    </subcellularLocation>
</comment>
<name>W6A7P3_9MOLU</name>
<keyword evidence="4 5" id="KW-0472">Membrane</keyword>
<keyword evidence="7" id="KW-1185">Reference proteome</keyword>
<evidence type="ECO:0000256" key="4">
    <source>
        <dbReference type="ARBA" id="ARBA00023136"/>
    </source>
</evidence>
<proteinExistence type="predicted"/>
<feature type="transmembrane region" description="Helical" evidence="5">
    <location>
        <begin position="6"/>
        <end position="24"/>
    </location>
</feature>
<dbReference type="KEGG" id="scq:SCULI_v1c06660"/>
<evidence type="ECO:0000313" key="7">
    <source>
        <dbReference type="Proteomes" id="UP000019267"/>
    </source>
</evidence>
<keyword evidence="3 5" id="KW-1133">Transmembrane helix</keyword>
<feature type="transmembrane region" description="Helical" evidence="5">
    <location>
        <begin position="62"/>
        <end position="84"/>
    </location>
</feature>
<dbReference type="HOGENOM" id="CLU_135915_1_0_14"/>
<dbReference type="EMBL" id="CP006681">
    <property type="protein sequence ID" value="AHI53007.1"/>
    <property type="molecule type" value="Genomic_DNA"/>
</dbReference>
<evidence type="ECO:0000313" key="6">
    <source>
        <dbReference type="EMBL" id="AHI53007.1"/>
    </source>
</evidence>
<evidence type="ECO:0000256" key="5">
    <source>
        <dbReference type="SAM" id="Phobius"/>
    </source>
</evidence>
<dbReference type="RefSeq" id="WP_025363239.1">
    <property type="nucleotide sequence ID" value="NZ_CP006681.1"/>
</dbReference>
<dbReference type="STRING" id="1276246.SCULI_v1c06660"/>
<reference evidence="6 7" key="1">
    <citation type="journal article" date="2014" name="Genome Biol. Evol.">
        <title>Molecular evolution of the substrate utilization strategies and putative virulence factors in mosquito-associated Spiroplasma species.</title>
        <authorList>
            <person name="Chang T.H."/>
            <person name="Lo W.S."/>
            <person name="Ku C."/>
            <person name="Chen L.L."/>
            <person name="Kuo C.H."/>
        </authorList>
    </citation>
    <scope>NUCLEOTIDE SEQUENCE [LARGE SCALE GENOMIC DNA]</scope>
    <source>
        <strain evidence="6">AES-1</strain>
    </source>
</reference>
<evidence type="ECO:0008006" key="8">
    <source>
        <dbReference type="Google" id="ProtNLM"/>
    </source>
</evidence>
<organism evidence="6 7">
    <name type="scientific">Spiroplasma culicicola AES-1</name>
    <dbReference type="NCBI Taxonomy" id="1276246"/>
    <lineage>
        <taxon>Bacteria</taxon>
        <taxon>Bacillati</taxon>
        <taxon>Mycoplasmatota</taxon>
        <taxon>Mollicutes</taxon>
        <taxon>Entomoplasmatales</taxon>
        <taxon>Spiroplasmataceae</taxon>
        <taxon>Spiroplasma</taxon>
    </lineage>
</organism>
<dbReference type="GO" id="GO:0016020">
    <property type="term" value="C:membrane"/>
    <property type="evidence" value="ECO:0007669"/>
    <property type="project" value="UniProtKB-SubCell"/>
</dbReference>
<feature type="transmembrane region" description="Helical" evidence="5">
    <location>
        <begin position="36"/>
        <end position="56"/>
    </location>
</feature>
<dbReference type="InterPro" id="IPR006603">
    <property type="entry name" value="PQ-loop_rpt"/>
</dbReference>
<dbReference type="PATRIC" id="fig|1276246.3.peg.665"/>
<sequence length="89" mass="10222">MQVYELLGWIGTVLTAVYLIPQVIKVIKTRNTNDISYYSISILIIASLIWIIYGFLTPIPQPQVYITNMFQCIFSSIILIMKLIPNNVK</sequence>
<dbReference type="Gene3D" id="1.20.1280.290">
    <property type="match status" value="1"/>
</dbReference>
<evidence type="ECO:0000256" key="1">
    <source>
        <dbReference type="ARBA" id="ARBA00004141"/>
    </source>
</evidence>
<keyword evidence="2 5" id="KW-0812">Transmembrane</keyword>
<dbReference type="Pfam" id="PF04193">
    <property type="entry name" value="PQ-loop"/>
    <property type="match status" value="1"/>
</dbReference>
<evidence type="ECO:0000256" key="2">
    <source>
        <dbReference type="ARBA" id="ARBA00022692"/>
    </source>
</evidence>
<gene>
    <name evidence="6" type="ORF">SCULI_v1c06660</name>
</gene>
<dbReference type="AlphaFoldDB" id="W6A7P3"/>
<accession>W6A7P3</accession>
<protein>
    <recommendedName>
        <fullName evidence="8">MtN3 and saliva related transmembrane protein</fullName>
    </recommendedName>
</protein>
<dbReference type="Proteomes" id="UP000019267">
    <property type="component" value="Chromosome"/>
</dbReference>
<dbReference type="OrthoDB" id="390082at2"/>